<keyword evidence="3 4" id="KW-0456">Lyase</keyword>
<dbReference type="GO" id="GO:0006108">
    <property type="term" value="P:malate metabolic process"/>
    <property type="evidence" value="ECO:0007669"/>
    <property type="project" value="TreeGrafter"/>
</dbReference>
<gene>
    <name evidence="4 7" type="primary">fumC</name>
    <name evidence="7" type="ORF">MPLG2_3333</name>
</gene>
<feature type="domain" description="Fumarate lyase N-terminal" evidence="5">
    <location>
        <begin position="11"/>
        <end position="343"/>
    </location>
</feature>
<feature type="binding site" evidence="4">
    <location>
        <position position="320"/>
    </location>
    <ligand>
        <name>substrate</name>
    </ligand>
</feature>
<keyword evidence="4" id="KW-0963">Cytoplasm</keyword>
<dbReference type="KEGG" id="mgg:MPLG2_3333"/>
<dbReference type="PRINTS" id="PR00149">
    <property type="entry name" value="FUMRATELYASE"/>
</dbReference>
<evidence type="ECO:0000256" key="4">
    <source>
        <dbReference type="HAMAP-Rule" id="MF_00743"/>
    </source>
</evidence>
<dbReference type="EC" id="4.2.1.2" evidence="4"/>
<dbReference type="InterPro" id="IPR022761">
    <property type="entry name" value="Fumarate_lyase_N"/>
</dbReference>
<feature type="binding site" description="in site B" evidence="4">
    <location>
        <begin position="130"/>
        <end position="133"/>
    </location>
    <ligand>
        <name>substrate</name>
    </ligand>
</feature>
<feature type="binding site" evidence="4">
    <location>
        <begin position="140"/>
        <end position="142"/>
    </location>
    <ligand>
        <name>substrate</name>
    </ligand>
</feature>
<comment type="catalytic activity">
    <reaction evidence="1">
        <text>L-aspartate = fumarate + NH4(+)</text>
        <dbReference type="Rhea" id="RHEA:16601"/>
        <dbReference type="ChEBI" id="CHEBI:28938"/>
        <dbReference type="ChEBI" id="CHEBI:29806"/>
        <dbReference type="ChEBI" id="CHEBI:29991"/>
        <dbReference type="EC" id="4.3.1.1"/>
    </reaction>
</comment>
<comment type="miscellaneous">
    <text evidence="4">There are 2 substrate-binding sites: the catalytic A site, and the non-catalytic B site that may play a role in the transfer of substrate or product between the active site and the solvent. Alternatively, the B site may bind allosteric effectors.</text>
</comment>
<dbReference type="CDD" id="cd01362">
    <property type="entry name" value="Fumarase_classII"/>
    <property type="match status" value="1"/>
</dbReference>
<name>A0A2N9JLA1_9ACTN</name>
<dbReference type="OrthoDB" id="9802809at2"/>
<proteinExistence type="inferred from homology"/>
<dbReference type="Gene3D" id="1.20.200.10">
    <property type="entry name" value="Fumarase/aspartase (Central domain)"/>
    <property type="match status" value="1"/>
</dbReference>
<evidence type="ECO:0000259" key="5">
    <source>
        <dbReference type="Pfam" id="PF00206"/>
    </source>
</evidence>
<dbReference type="RefSeq" id="WP_105186893.1">
    <property type="nucleotide sequence ID" value="NZ_BAAAGO010000001.1"/>
</dbReference>
<dbReference type="Proteomes" id="UP000238164">
    <property type="component" value="Chromosome 1"/>
</dbReference>
<dbReference type="GO" id="GO:0005737">
    <property type="term" value="C:cytoplasm"/>
    <property type="evidence" value="ECO:0007669"/>
    <property type="project" value="UniProtKB-SubCell"/>
</dbReference>
<feature type="active site" evidence="4">
    <location>
        <position position="319"/>
    </location>
</feature>
<comment type="pathway">
    <text evidence="4">Carbohydrate metabolism; tricarboxylic acid cycle; (S)-malate from fumarate: step 1/1.</text>
</comment>
<sequence>MSTRHESDSMGTIEVQSDRYWGAQTQRSLGNFDIGRDTFVWGRPMIRALGVLKKAAAQANAELDQLPTDVADLIVQAADEVIAGTLDEHFPLVVFQTGSGTQSNMNSNEVISNRAIELAGGEMGSKKPVHPNDHVNRGQSSNDTFPTAMHIAVVSELNERLYAPVTDLRDVLAAKAAEFEDVIMVGRTHLQDATPIRLGQVIGSWVAQIDFALDGVRAADARARSLAIGGTAVGTGLNAHPKFGALTAAKITDETGLDFQQADNLFAALSAHDSLVEVSGSLRVLAGALMKIANDVRWYASGPRNGIGELLIPENEPGSSIMPGKVNPTQCEALTMVATRVFGNDVTVGFAGSQGNFQLNVYKPVMAHAVLESIRLIADGCRSFNVHCAVGIEPNRAKIDANLSSNLMVVTALNRHIGYDKAAAMAKKAHKQGITLREAALASGDLTAEEFDAWVVPADMTHPSA</sequence>
<dbReference type="PANTHER" id="PTHR11444">
    <property type="entry name" value="ASPARTATEAMMONIA/ARGININOSUCCINATE/ADENYLOSUCCINATE LYASE"/>
    <property type="match status" value="1"/>
</dbReference>
<evidence type="ECO:0000256" key="2">
    <source>
        <dbReference type="ARBA" id="ARBA00009084"/>
    </source>
</evidence>
<evidence type="ECO:0000256" key="3">
    <source>
        <dbReference type="ARBA" id="ARBA00023239"/>
    </source>
</evidence>
<dbReference type="PRINTS" id="PR00145">
    <property type="entry name" value="ARGSUCLYASE"/>
</dbReference>
<reference evidence="7 8" key="1">
    <citation type="submission" date="2018-02" db="EMBL/GenBank/DDBJ databases">
        <authorList>
            <person name="Cohen D.B."/>
            <person name="Kent A.D."/>
        </authorList>
    </citation>
    <scope>NUCLEOTIDE SEQUENCE [LARGE SCALE GENOMIC DNA]</scope>
    <source>
        <strain evidence="7">1</strain>
    </source>
</reference>
<dbReference type="InterPro" id="IPR000362">
    <property type="entry name" value="Fumarate_lyase_fam"/>
</dbReference>
<feature type="binding site" evidence="4">
    <location>
        <begin position="325"/>
        <end position="327"/>
    </location>
    <ligand>
        <name>substrate</name>
    </ligand>
</feature>
<dbReference type="FunFam" id="1.20.200.10:FF:000001">
    <property type="entry name" value="Fumarate hydratase, mitochondrial"/>
    <property type="match status" value="1"/>
</dbReference>
<dbReference type="NCBIfam" id="TIGR00979">
    <property type="entry name" value="fumC_II"/>
    <property type="match status" value="1"/>
</dbReference>
<dbReference type="GO" id="GO:0004333">
    <property type="term" value="F:fumarate hydratase activity"/>
    <property type="evidence" value="ECO:0007669"/>
    <property type="project" value="UniProtKB-UniRule"/>
</dbReference>
<dbReference type="GO" id="GO:0006099">
    <property type="term" value="P:tricarboxylic acid cycle"/>
    <property type="evidence" value="ECO:0007669"/>
    <property type="project" value="UniProtKB-UniRule"/>
</dbReference>
<evidence type="ECO:0000256" key="1">
    <source>
        <dbReference type="ARBA" id="ARBA00001494"/>
    </source>
</evidence>
<organism evidence="7 8">
    <name type="scientific">Micropruina glycogenica</name>
    <dbReference type="NCBI Taxonomy" id="75385"/>
    <lineage>
        <taxon>Bacteria</taxon>
        <taxon>Bacillati</taxon>
        <taxon>Actinomycetota</taxon>
        <taxon>Actinomycetes</taxon>
        <taxon>Propionibacteriales</taxon>
        <taxon>Nocardioidaceae</taxon>
        <taxon>Micropruina</taxon>
    </lineage>
</organism>
<comment type="function">
    <text evidence="4">Involved in the TCA cycle. Catalyzes the stereospecific interconversion of fumarate to L-malate.</text>
</comment>
<comment type="subcellular location">
    <subcellularLocation>
        <location evidence="4">Cytoplasm</location>
    </subcellularLocation>
</comment>
<protein>
    <recommendedName>
        <fullName evidence="4">Fumarate hydratase class II</fullName>
        <shortName evidence="4">Fumarase C</shortName>
        <ecNumber evidence="4">4.2.1.2</ecNumber>
    </recommendedName>
    <alternativeName>
        <fullName evidence="4">Aerobic fumarase</fullName>
    </alternativeName>
    <alternativeName>
        <fullName evidence="4">Iron-independent fumarase</fullName>
    </alternativeName>
</protein>
<evidence type="ECO:0000259" key="6">
    <source>
        <dbReference type="Pfam" id="PF10415"/>
    </source>
</evidence>
<dbReference type="AlphaFoldDB" id="A0A2N9JLA1"/>
<dbReference type="FunFam" id="1.10.40.30:FF:000002">
    <property type="entry name" value="Fumarate hydratase class II"/>
    <property type="match status" value="1"/>
</dbReference>
<comment type="subunit">
    <text evidence="4">Homotetramer.</text>
</comment>
<dbReference type="HAMAP" id="MF_00743">
    <property type="entry name" value="FumaraseC"/>
    <property type="match status" value="1"/>
</dbReference>
<dbReference type="InterPro" id="IPR020557">
    <property type="entry name" value="Fumarate_lyase_CS"/>
</dbReference>
<feature type="binding site" evidence="4">
    <location>
        <position position="188"/>
    </location>
    <ligand>
        <name>substrate</name>
    </ligand>
</feature>
<comment type="similarity">
    <text evidence="2 4">Belongs to the class-II fumarase/aspartase family. Fumarase subfamily.</text>
</comment>
<evidence type="ECO:0000313" key="8">
    <source>
        <dbReference type="Proteomes" id="UP000238164"/>
    </source>
</evidence>
<dbReference type="GO" id="GO:0008797">
    <property type="term" value="F:aspartate ammonia-lyase activity"/>
    <property type="evidence" value="ECO:0007669"/>
    <property type="project" value="UniProtKB-EC"/>
</dbReference>
<dbReference type="Gene3D" id="1.10.275.10">
    <property type="entry name" value="Fumarase/aspartase (N-terminal domain)"/>
    <property type="match status" value="1"/>
</dbReference>
<dbReference type="InterPro" id="IPR008948">
    <property type="entry name" value="L-Aspartase-like"/>
</dbReference>
<dbReference type="InterPro" id="IPR024083">
    <property type="entry name" value="Fumarase/histidase_N"/>
</dbReference>
<dbReference type="Pfam" id="PF10415">
    <property type="entry name" value="FumaraseC_C"/>
    <property type="match status" value="1"/>
</dbReference>
<dbReference type="GO" id="GO:0006106">
    <property type="term" value="P:fumarate metabolic process"/>
    <property type="evidence" value="ECO:0007669"/>
    <property type="project" value="InterPro"/>
</dbReference>
<dbReference type="InterPro" id="IPR005677">
    <property type="entry name" value="Fum_hydII"/>
</dbReference>
<dbReference type="EMBL" id="LT985188">
    <property type="protein sequence ID" value="SPD88363.1"/>
    <property type="molecule type" value="Genomic_DNA"/>
</dbReference>
<feature type="active site" description="Proton donor/acceptor" evidence="4">
    <location>
        <position position="189"/>
    </location>
</feature>
<dbReference type="UniPathway" id="UPA00223">
    <property type="reaction ID" value="UER01007"/>
</dbReference>
<feature type="binding site" evidence="4">
    <location>
        <begin position="99"/>
        <end position="101"/>
    </location>
    <ligand>
        <name>substrate</name>
    </ligand>
</feature>
<keyword evidence="8" id="KW-1185">Reference proteome</keyword>
<accession>A0A2N9JLA1</accession>
<dbReference type="SUPFAM" id="SSF48557">
    <property type="entry name" value="L-aspartase-like"/>
    <property type="match status" value="1"/>
</dbReference>
<dbReference type="InterPro" id="IPR018951">
    <property type="entry name" value="Fumarase_C_C"/>
</dbReference>
<dbReference type="PANTHER" id="PTHR11444:SF1">
    <property type="entry name" value="FUMARATE HYDRATASE, MITOCHONDRIAL"/>
    <property type="match status" value="1"/>
</dbReference>
<comment type="catalytic activity">
    <reaction evidence="4">
        <text>(S)-malate = fumarate + H2O</text>
        <dbReference type="Rhea" id="RHEA:12460"/>
        <dbReference type="ChEBI" id="CHEBI:15377"/>
        <dbReference type="ChEBI" id="CHEBI:15589"/>
        <dbReference type="ChEBI" id="CHEBI:29806"/>
        <dbReference type="EC" id="4.2.1.2"/>
    </reaction>
</comment>
<feature type="site" description="Important for catalytic activity" evidence="4">
    <location>
        <position position="332"/>
    </location>
</feature>
<dbReference type="FunFam" id="1.10.275.10:FF:000001">
    <property type="entry name" value="Fumarate hydratase, mitochondrial"/>
    <property type="match status" value="1"/>
</dbReference>
<keyword evidence="4" id="KW-0816">Tricarboxylic acid cycle</keyword>
<feature type="domain" description="Fumarase C C-terminal" evidence="6">
    <location>
        <begin position="410"/>
        <end position="462"/>
    </location>
</feature>
<dbReference type="Pfam" id="PF00206">
    <property type="entry name" value="Lyase_1"/>
    <property type="match status" value="1"/>
</dbReference>
<dbReference type="PROSITE" id="PS00163">
    <property type="entry name" value="FUMARATE_LYASES"/>
    <property type="match status" value="1"/>
</dbReference>
<evidence type="ECO:0000313" key="7">
    <source>
        <dbReference type="EMBL" id="SPD88363.1"/>
    </source>
</evidence>
<dbReference type="Gene3D" id="1.10.40.30">
    <property type="entry name" value="Fumarase/aspartase (C-terminal domain)"/>
    <property type="match status" value="1"/>
</dbReference>